<dbReference type="PANTHER" id="PTHR10829">
    <property type="entry name" value="CORTACTIN AND DREBRIN"/>
    <property type="match status" value="1"/>
</dbReference>
<dbReference type="InterPro" id="IPR001849">
    <property type="entry name" value="PH_domain"/>
</dbReference>
<evidence type="ECO:0000256" key="1">
    <source>
        <dbReference type="SAM" id="MobiDB-lite"/>
    </source>
</evidence>
<feature type="domain" description="PH" evidence="2">
    <location>
        <begin position="435"/>
        <end position="533"/>
    </location>
</feature>
<dbReference type="SMART" id="SM00233">
    <property type="entry name" value="PH"/>
    <property type="match status" value="1"/>
</dbReference>
<dbReference type="PROSITE" id="PS51263">
    <property type="entry name" value="ADF_H"/>
    <property type="match status" value="1"/>
</dbReference>
<comment type="caution">
    <text evidence="4">The sequence shown here is derived from an EMBL/GenBank/DDBJ whole genome shotgun (WGS) entry which is preliminary data.</text>
</comment>
<dbReference type="InterPro" id="IPR011993">
    <property type="entry name" value="PH-like_dom_sf"/>
</dbReference>
<accession>A0ABP9ZF02</accession>
<evidence type="ECO:0000259" key="3">
    <source>
        <dbReference type="PROSITE" id="PS51263"/>
    </source>
</evidence>
<dbReference type="Proteomes" id="UP001473302">
    <property type="component" value="Unassembled WGS sequence"/>
</dbReference>
<name>A0ABP9ZF02_9FUNG</name>
<dbReference type="Pfam" id="PF00241">
    <property type="entry name" value="Cofilin_ADF"/>
    <property type="match status" value="1"/>
</dbReference>
<dbReference type="Gene3D" id="3.40.20.10">
    <property type="entry name" value="Severin"/>
    <property type="match status" value="1"/>
</dbReference>
<feature type="compositionally biased region" description="Low complexity" evidence="1">
    <location>
        <begin position="116"/>
        <end position="127"/>
    </location>
</feature>
<evidence type="ECO:0000313" key="5">
    <source>
        <dbReference type="Proteomes" id="UP001473302"/>
    </source>
</evidence>
<dbReference type="InterPro" id="IPR002108">
    <property type="entry name" value="ADF-H"/>
</dbReference>
<dbReference type="EMBL" id="BAABUK010000047">
    <property type="protein sequence ID" value="GAA5817694.1"/>
    <property type="molecule type" value="Genomic_DNA"/>
</dbReference>
<dbReference type="InterPro" id="IPR029006">
    <property type="entry name" value="ADF-H/Gelsolin-like_dom_sf"/>
</dbReference>
<organism evidence="4 5">
    <name type="scientific">Mucor flavus</name>
    <dbReference type="NCBI Taxonomy" id="439312"/>
    <lineage>
        <taxon>Eukaryota</taxon>
        <taxon>Fungi</taxon>
        <taxon>Fungi incertae sedis</taxon>
        <taxon>Mucoromycota</taxon>
        <taxon>Mucoromycotina</taxon>
        <taxon>Mucoromycetes</taxon>
        <taxon>Mucorales</taxon>
        <taxon>Mucorineae</taxon>
        <taxon>Mucoraceae</taxon>
        <taxon>Mucor</taxon>
    </lineage>
</organism>
<dbReference type="PROSITE" id="PS50003">
    <property type="entry name" value="PH_DOMAIN"/>
    <property type="match status" value="1"/>
</dbReference>
<sequence length="533" mass="60754">MCDVNDPRILNAYIAITEDEPTDCGVNGLSEFREHITNEILFGFVRVDDRFILITYVPDSVSGVRRARALVHSRSVASILELSHAQFTASSLSDMSDANIRTRLKLGQNQVPNRPRPSSVSKRSSVITRRRKSNQYSPSPSPSPMSERNLRILTTEEPGSYEDDRMTATPTPSSPTSVASSFAESSISTLADHLDIDEKARDATEAMLQLQLAKKKELEEARFRQFQRDQQEERFKRDQAIKQFEEEKQRQKQQEQQQQTPVKKELQSRKSYTLLPKPEERKSGIFPQVTLRKVTPGSNHPKTNQVQKDVRSVLNSYKKPELVKRQSITDFKFDLKPVIKQEVKQPELKPVVKHELASIAEQEASIVEEPILMTKVAVIAEKAVTLEPEEIKPELKPAVVVEIKSEPIKELKTEMKMAAEPEVKLKINQPRPSQIVLMAGFASVQTKTSPFWKRRYFIIRTDSLCFYKDEMAKIPISTIDLLNVTRLEPANEDEDTYVPNSFVMDTQTGDSYQVFADQKKTVKQMYALLQSSI</sequence>
<feature type="region of interest" description="Disordered" evidence="1">
    <location>
        <begin position="105"/>
        <end position="184"/>
    </location>
</feature>
<dbReference type="Pfam" id="PF00169">
    <property type="entry name" value="PH"/>
    <property type="match status" value="1"/>
</dbReference>
<dbReference type="SUPFAM" id="SSF55753">
    <property type="entry name" value="Actin depolymerizing proteins"/>
    <property type="match status" value="1"/>
</dbReference>
<feature type="region of interest" description="Disordered" evidence="1">
    <location>
        <begin position="245"/>
        <end position="279"/>
    </location>
</feature>
<reference evidence="4 5" key="1">
    <citation type="submission" date="2024-04" db="EMBL/GenBank/DDBJ databases">
        <title>genome sequences of Mucor flavus KT1a and Helicostylum pulchrum KT1b strains isolated from the surface of a dry-aged beef.</title>
        <authorList>
            <person name="Toyotome T."/>
            <person name="Hosono M."/>
            <person name="Torimaru M."/>
            <person name="Fukuda K."/>
            <person name="Mikami N."/>
        </authorList>
    </citation>
    <scope>NUCLEOTIDE SEQUENCE [LARGE SCALE GENOMIC DNA]</scope>
    <source>
        <strain evidence="4 5">KT1a</strain>
    </source>
</reference>
<dbReference type="Gene3D" id="2.30.29.30">
    <property type="entry name" value="Pleckstrin-homology domain (PH domain)/Phosphotyrosine-binding domain (PTB)"/>
    <property type="match status" value="1"/>
</dbReference>
<gene>
    <name evidence="4" type="ORF">MFLAVUS_011245</name>
</gene>
<feature type="compositionally biased region" description="Low complexity" evidence="1">
    <location>
        <begin position="167"/>
        <end position="184"/>
    </location>
</feature>
<evidence type="ECO:0008006" key="6">
    <source>
        <dbReference type="Google" id="ProtNLM"/>
    </source>
</evidence>
<proteinExistence type="predicted"/>
<keyword evidence="5" id="KW-1185">Reference proteome</keyword>
<dbReference type="PANTHER" id="PTHR10829:SF25">
    <property type="entry name" value="DREBRIN-LIKE PROTEIN"/>
    <property type="match status" value="1"/>
</dbReference>
<feature type="domain" description="ADF-H" evidence="3">
    <location>
        <begin position="1"/>
        <end position="105"/>
    </location>
</feature>
<evidence type="ECO:0000259" key="2">
    <source>
        <dbReference type="PROSITE" id="PS50003"/>
    </source>
</evidence>
<evidence type="ECO:0000313" key="4">
    <source>
        <dbReference type="EMBL" id="GAA5817694.1"/>
    </source>
</evidence>
<dbReference type="SUPFAM" id="SSF50729">
    <property type="entry name" value="PH domain-like"/>
    <property type="match status" value="1"/>
</dbReference>
<protein>
    <recommendedName>
        <fullName evidence="6">PH domain-containing protein</fullName>
    </recommendedName>
</protein>